<dbReference type="Proteomes" id="UP000026962">
    <property type="component" value="Chromosome 8"/>
</dbReference>
<proteinExistence type="predicted"/>
<dbReference type="EnsemblPlants" id="OPUNC08G14970.1">
    <property type="protein sequence ID" value="OPUNC08G14970.1"/>
    <property type="gene ID" value="OPUNC08G14970"/>
</dbReference>
<keyword evidence="3" id="KW-1185">Reference proteome</keyword>
<reference evidence="2" key="2">
    <citation type="submission" date="2018-05" db="EMBL/GenBank/DDBJ databases">
        <title>OpunRS2 (Oryza punctata Reference Sequence Version 2).</title>
        <authorList>
            <person name="Zhang J."/>
            <person name="Kudrna D."/>
            <person name="Lee S."/>
            <person name="Talag J."/>
            <person name="Welchert J."/>
            <person name="Wing R.A."/>
        </authorList>
    </citation>
    <scope>NUCLEOTIDE SEQUENCE [LARGE SCALE GENOMIC DNA]</scope>
</reference>
<sequence length="134" mass="14610">MAFFWPGPPGAQGVGDLPVAKTALFVAVNGFISSSHLRHCPCSNDDGWCFGDGVEVEQQMCFYLANFVPAMLGLVLVLGKMAFPAAPTSGRRRTFVAVARWLVSLAKVSTVATVQLWVCLLYFCLRMVYITRSS</sequence>
<dbReference type="eggNOG" id="ENOG502R4N1">
    <property type="taxonomic scope" value="Eukaryota"/>
</dbReference>
<keyword evidence="1" id="KW-1133">Transmembrane helix</keyword>
<organism evidence="2">
    <name type="scientific">Oryza punctata</name>
    <name type="common">Red rice</name>
    <dbReference type="NCBI Taxonomy" id="4537"/>
    <lineage>
        <taxon>Eukaryota</taxon>
        <taxon>Viridiplantae</taxon>
        <taxon>Streptophyta</taxon>
        <taxon>Embryophyta</taxon>
        <taxon>Tracheophyta</taxon>
        <taxon>Spermatophyta</taxon>
        <taxon>Magnoliopsida</taxon>
        <taxon>Liliopsida</taxon>
        <taxon>Poales</taxon>
        <taxon>Poaceae</taxon>
        <taxon>BOP clade</taxon>
        <taxon>Oryzoideae</taxon>
        <taxon>Oryzeae</taxon>
        <taxon>Oryzinae</taxon>
        <taxon>Oryza</taxon>
    </lineage>
</organism>
<evidence type="ECO:0000313" key="3">
    <source>
        <dbReference type="Proteomes" id="UP000026962"/>
    </source>
</evidence>
<evidence type="ECO:0000256" key="1">
    <source>
        <dbReference type="SAM" id="Phobius"/>
    </source>
</evidence>
<keyword evidence="1" id="KW-0472">Membrane</keyword>
<keyword evidence="1" id="KW-0812">Transmembrane</keyword>
<dbReference type="OMA" id="IFASPLW"/>
<reference evidence="2" key="1">
    <citation type="submission" date="2015-04" db="UniProtKB">
        <authorList>
            <consortium name="EnsemblPlants"/>
        </authorList>
    </citation>
    <scope>IDENTIFICATION</scope>
</reference>
<feature type="transmembrane region" description="Helical" evidence="1">
    <location>
        <begin position="61"/>
        <end position="81"/>
    </location>
</feature>
<feature type="transmembrane region" description="Helical" evidence="1">
    <location>
        <begin position="101"/>
        <end position="125"/>
    </location>
</feature>
<name>A0A0E0LVK5_ORYPU</name>
<dbReference type="AlphaFoldDB" id="A0A0E0LVK5"/>
<protein>
    <submittedName>
        <fullName evidence="2">Uncharacterized protein</fullName>
    </submittedName>
</protein>
<accession>A0A0E0LVK5</accession>
<evidence type="ECO:0000313" key="2">
    <source>
        <dbReference type="EnsemblPlants" id="OPUNC08G14970.1"/>
    </source>
</evidence>
<dbReference type="Gramene" id="OPUNC08G14970.1">
    <property type="protein sequence ID" value="OPUNC08G14970.1"/>
    <property type="gene ID" value="OPUNC08G14970"/>
</dbReference>
<dbReference type="HOGENOM" id="CLU_151515_0_0_1"/>